<name>A0A292PVV1_9PEZI</name>
<feature type="region of interest" description="Disordered" evidence="1">
    <location>
        <begin position="340"/>
        <end position="370"/>
    </location>
</feature>
<reference evidence="2" key="1">
    <citation type="submission" date="2015-10" db="EMBL/GenBank/DDBJ databases">
        <authorList>
            <person name="Regsiter A."/>
            <person name="william w."/>
        </authorList>
    </citation>
    <scope>NUCLEOTIDE SEQUENCE</scope>
    <source>
        <strain evidence="2">Montdore</strain>
    </source>
</reference>
<evidence type="ECO:0000313" key="2">
    <source>
        <dbReference type="EMBL" id="CUS10855.1"/>
    </source>
</evidence>
<feature type="compositionally biased region" description="Basic residues" evidence="1">
    <location>
        <begin position="164"/>
        <end position="174"/>
    </location>
</feature>
<sequence>MPMMIIDLEFYRVVAVVGAGPPTFYIVTNKPEWSDAIIECMLWLAIWIEHVAYLWGPSARDRCLSGIPEGGYLVYNEGSFQTQSTTAHPIQDDLEGWRDRPLFGSRDCVTSPYFLTVQPGYDLGPRDPGVNPWVDRVAGGCFSLQGAGYARHNDGRRADASFRRSPKKRPRFKKPPLSSPPKLPAVPIPPQTPILIPTVTVTDIDRVPCLTQPRLFTVMEPPSSLRDLSHKRILQLQADLEGSLIFPHVSPKALQGWKEIHPQVAETFTGFKGDWTGSSEKLPDAYVKLHDTEFPRVVCEAGWAEGLEKLVEDARLWLLHTDGQTRIVIVVSFTESTIKHSLQASNKQPEEATKPHRSTSEEETVVDSIDSTTNLNDLAKKLMDLNRRDELGQPLVSSLKATMHVYRASKDGREIEKSFEATLFPEPDVDGGDPKEFGVTMEDLLGDSLPKGQDPSDCIMFCLDGLREFISSSIPDTERVRAAKRAKKLMVMAGVWEEEETFAQSKRRRLNPSGA</sequence>
<feature type="compositionally biased region" description="Basic and acidic residues" evidence="1">
    <location>
        <begin position="348"/>
        <end position="360"/>
    </location>
</feature>
<keyword evidence="3" id="KW-1185">Reference proteome</keyword>
<organism evidence="2 3">
    <name type="scientific">Tuber aestivum</name>
    <name type="common">summer truffle</name>
    <dbReference type="NCBI Taxonomy" id="59557"/>
    <lineage>
        <taxon>Eukaryota</taxon>
        <taxon>Fungi</taxon>
        <taxon>Dikarya</taxon>
        <taxon>Ascomycota</taxon>
        <taxon>Pezizomycotina</taxon>
        <taxon>Pezizomycetes</taxon>
        <taxon>Pezizales</taxon>
        <taxon>Tuberaceae</taxon>
        <taxon>Tuber</taxon>
    </lineage>
</organism>
<proteinExistence type="predicted"/>
<evidence type="ECO:0000313" key="3">
    <source>
        <dbReference type="Proteomes" id="UP001412239"/>
    </source>
</evidence>
<dbReference type="AlphaFoldDB" id="A0A292PVV1"/>
<dbReference type="Proteomes" id="UP001412239">
    <property type="component" value="Unassembled WGS sequence"/>
</dbReference>
<evidence type="ECO:0000256" key="1">
    <source>
        <dbReference type="SAM" id="MobiDB-lite"/>
    </source>
</evidence>
<accession>A0A292PVV1</accession>
<protein>
    <submittedName>
        <fullName evidence="2">Uncharacterized protein</fullName>
    </submittedName>
</protein>
<dbReference type="EMBL" id="LN891038">
    <property type="protein sequence ID" value="CUS10855.1"/>
    <property type="molecule type" value="Genomic_DNA"/>
</dbReference>
<feature type="compositionally biased region" description="Pro residues" evidence="1">
    <location>
        <begin position="177"/>
        <end position="189"/>
    </location>
</feature>
<feature type="region of interest" description="Disordered" evidence="1">
    <location>
        <begin position="152"/>
        <end position="189"/>
    </location>
</feature>
<feature type="compositionally biased region" description="Basic and acidic residues" evidence="1">
    <location>
        <begin position="152"/>
        <end position="162"/>
    </location>
</feature>
<gene>
    <name evidence="2" type="ORF">GSTUAT00005128001</name>
</gene>